<dbReference type="SUPFAM" id="SSF46785">
    <property type="entry name" value="Winged helix' DNA-binding domain"/>
    <property type="match status" value="1"/>
</dbReference>
<dbReference type="InterPro" id="IPR001650">
    <property type="entry name" value="Helicase_C-like"/>
</dbReference>
<dbReference type="GO" id="GO:0009432">
    <property type="term" value="P:SOS response"/>
    <property type="evidence" value="ECO:0007669"/>
    <property type="project" value="UniProtKB-UniRule"/>
</dbReference>
<dbReference type="Gene3D" id="1.10.150.80">
    <property type="entry name" value="HRDC domain"/>
    <property type="match status" value="1"/>
</dbReference>
<dbReference type="GO" id="GO:0006310">
    <property type="term" value="P:DNA recombination"/>
    <property type="evidence" value="ECO:0007669"/>
    <property type="project" value="UniProtKB-UniRule"/>
</dbReference>
<dbReference type="RefSeq" id="WP_021295976.1">
    <property type="nucleotide sequence ID" value="NZ_AURB01000113.1"/>
</dbReference>
<dbReference type="AlphaFoldDB" id="T0C6M1"/>
<dbReference type="SUPFAM" id="SSF52540">
    <property type="entry name" value="P-loop containing nucleoside triphosphate hydrolases"/>
    <property type="match status" value="1"/>
</dbReference>
<evidence type="ECO:0000256" key="1">
    <source>
        <dbReference type="ARBA" id="ARBA00001946"/>
    </source>
</evidence>
<dbReference type="PROSITE" id="PS51194">
    <property type="entry name" value="HELICASE_CTER"/>
    <property type="match status" value="1"/>
</dbReference>
<dbReference type="GO" id="GO:0006281">
    <property type="term" value="P:DNA repair"/>
    <property type="evidence" value="ECO:0007669"/>
    <property type="project" value="UniProtKB-KW"/>
</dbReference>
<dbReference type="GO" id="GO:0009378">
    <property type="term" value="F:four-way junction helicase activity"/>
    <property type="evidence" value="ECO:0007669"/>
    <property type="project" value="TreeGrafter"/>
</dbReference>
<keyword evidence="11" id="KW-0238">DNA-binding</keyword>
<dbReference type="SMART" id="SM00341">
    <property type="entry name" value="HRDC"/>
    <property type="match status" value="1"/>
</dbReference>
<dbReference type="PANTHER" id="PTHR13710:SF105">
    <property type="entry name" value="ATP-DEPENDENT DNA HELICASE Q1"/>
    <property type="match status" value="1"/>
</dbReference>
<dbReference type="Proteomes" id="UP000829401">
    <property type="component" value="Chromosome"/>
</dbReference>
<evidence type="ECO:0000256" key="11">
    <source>
        <dbReference type="ARBA" id="ARBA00023125"/>
    </source>
</evidence>
<dbReference type="GO" id="GO:0006260">
    <property type="term" value="P:DNA replication"/>
    <property type="evidence" value="ECO:0007669"/>
    <property type="project" value="InterPro"/>
</dbReference>
<accession>A0A9E6ZKQ9</accession>
<protein>
    <recommendedName>
        <fullName evidence="16">DNA helicase RecQ</fullName>
        <ecNumber evidence="16">5.6.2.4</ecNumber>
    </recommendedName>
</protein>
<dbReference type="InterPro" id="IPR004589">
    <property type="entry name" value="DNA_helicase_ATP-dep_RecQ"/>
</dbReference>
<keyword evidence="4" id="KW-0479">Metal-binding</keyword>
<dbReference type="GO" id="GO:0016787">
    <property type="term" value="F:hydrolase activity"/>
    <property type="evidence" value="ECO:0007669"/>
    <property type="project" value="UniProtKB-KW"/>
</dbReference>
<comment type="similarity">
    <text evidence="3">Belongs to the helicase family. RecQ subfamily.</text>
</comment>
<dbReference type="Pfam" id="PF09382">
    <property type="entry name" value="RQC"/>
    <property type="match status" value="1"/>
</dbReference>
<dbReference type="Gene3D" id="1.10.10.10">
    <property type="entry name" value="Winged helix-like DNA-binding domain superfamily/Winged helix DNA-binding domain"/>
    <property type="match status" value="1"/>
</dbReference>
<comment type="cofactor">
    <cofactor evidence="2">
        <name>Zn(2+)</name>
        <dbReference type="ChEBI" id="CHEBI:29105"/>
    </cofactor>
</comment>
<evidence type="ECO:0000256" key="7">
    <source>
        <dbReference type="ARBA" id="ARBA00022801"/>
    </source>
</evidence>
<dbReference type="InterPro" id="IPR010997">
    <property type="entry name" value="HRDC-like_sf"/>
</dbReference>
<sequence length="601" mass="67799">MTQTDTRLYEARELLRKYYGYPDFRPGQIDIVESVLAGRDTVGIMPTGGGKSICYQIPALLFEGISIVISPLISLMKDQVDALSNVGIPATYINSSLTADEVYQRMRQAENGEFRLIYVSPERLEAGAFMAFINRLRPRMVAIDEAHCLSSWGHDFRPSYRAISPLLQQLDERPVIAALTATATPEVRKDIVELLHLHQPNVFVTGFDRENLSFSVVTGIDKRDYVLTYLERRPNEAGIIYASTRKEVDSLYEFLEKKRVPVSRYHAGLSDEQRSRNQDQFLYDETRIMVATNAFGMGIDKSNIRFVIHYNLPKNLESYYQEAGRAGRDGDPADCVLLFQPRDVQVQKFLIEQTDTAPDRRSLDYQKLQAMVDYCHTTHCLRGHILTYFGDEHPPHQCDNCSNCNGDFDKQDVTVAAQQIFSCVLRMRERFGVKLVAGVLRGSRDKRIQELNLDTLSTYGLMKGKSEKEVVGYIQTLIADGYLKLSDGQFPVVQLQSTAVPVLKGQASVVVRVPKRVKAAVQHDNGLFEVLRALRRDLSKRDGVPPYVIFSDSTLREMAAACPTDKSSMLAIRGVGEMKLNRYGAEFLAACRQFRAEGVAD</sequence>
<dbReference type="GO" id="GO:0046872">
    <property type="term" value="F:metal ion binding"/>
    <property type="evidence" value="ECO:0007669"/>
    <property type="project" value="UniProtKB-KW"/>
</dbReference>
<comment type="cofactor">
    <cofactor evidence="1">
        <name>Mg(2+)</name>
        <dbReference type="ChEBI" id="CHEBI:18420"/>
    </cofactor>
</comment>
<evidence type="ECO:0000256" key="16">
    <source>
        <dbReference type="NCBIfam" id="TIGR01389"/>
    </source>
</evidence>
<name>T0C6M1_ALIAG</name>
<keyword evidence="5" id="KW-0547">Nucleotide-binding</keyword>
<evidence type="ECO:0000256" key="8">
    <source>
        <dbReference type="ARBA" id="ARBA00022806"/>
    </source>
</evidence>
<reference evidence="18" key="1">
    <citation type="journal article" date="2022" name="G3 (Bethesda)">
        <title>Unveiling the complete genome sequence of Alicyclobacillus acidoterrestris DSM 3922T, a taint-producing strain.</title>
        <authorList>
            <person name="Leonardo I.C."/>
            <person name="Barreto Crespo M.T."/>
            <person name="Gaspar F.B."/>
        </authorList>
    </citation>
    <scope>NUCLEOTIDE SEQUENCE [LARGE SCALE GENOMIC DNA]</scope>
    <source>
        <strain evidence="18">DSM 3922</strain>
    </source>
</reference>
<dbReference type="PROSITE" id="PS51192">
    <property type="entry name" value="HELICASE_ATP_BIND_1"/>
    <property type="match status" value="1"/>
</dbReference>
<keyword evidence="13" id="KW-0234">DNA repair</keyword>
<keyword evidence="12" id="KW-0233">DNA recombination</keyword>
<dbReference type="InterPro" id="IPR027417">
    <property type="entry name" value="P-loop_NTPase"/>
</dbReference>
<dbReference type="Pfam" id="PF00270">
    <property type="entry name" value="DEAD"/>
    <property type="match status" value="1"/>
</dbReference>
<evidence type="ECO:0000256" key="9">
    <source>
        <dbReference type="ARBA" id="ARBA00022833"/>
    </source>
</evidence>
<evidence type="ECO:0000256" key="10">
    <source>
        <dbReference type="ARBA" id="ARBA00022840"/>
    </source>
</evidence>
<dbReference type="InterPro" id="IPR014001">
    <property type="entry name" value="Helicase_ATP-bd"/>
</dbReference>
<dbReference type="FunFam" id="3.40.50.300:FF:000296">
    <property type="entry name" value="ATP-dependent DNA helicase RecQ"/>
    <property type="match status" value="1"/>
</dbReference>
<dbReference type="PANTHER" id="PTHR13710">
    <property type="entry name" value="DNA HELICASE RECQ FAMILY MEMBER"/>
    <property type="match status" value="1"/>
</dbReference>
<dbReference type="InterPro" id="IPR036388">
    <property type="entry name" value="WH-like_DNA-bd_sf"/>
</dbReference>
<keyword evidence="8 17" id="KW-0347">Helicase</keyword>
<dbReference type="CDD" id="cd17920">
    <property type="entry name" value="DEXHc_RecQ"/>
    <property type="match status" value="1"/>
</dbReference>
<evidence type="ECO:0000256" key="13">
    <source>
        <dbReference type="ARBA" id="ARBA00023204"/>
    </source>
</evidence>
<proteinExistence type="inferred from homology"/>
<keyword evidence="6" id="KW-0227">DNA damage</keyword>
<comment type="catalytic activity">
    <reaction evidence="15">
        <text>Couples ATP hydrolysis with the unwinding of duplex DNA by translocating in the 3'-5' direction.</text>
        <dbReference type="EC" id="5.6.2.4"/>
    </reaction>
</comment>
<dbReference type="STRING" id="1356854.N007_04685"/>
<dbReference type="NCBIfam" id="TIGR01389">
    <property type="entry name" value="recQ"/>
    <property type="match status" value="1"/>
</dbReference>
<evidence type="ECO:0000256" key="5">
    <source>
        <dbReference type="ARBA" id="ARBA00022741"/>
    </source>
</evidence>
<dbReference type="GO" id="GO:0003677">
    <property type="term" value="F:DNA binding"/>
    <property type="evidence" value="ECO:0007669"/>
    <property type="project" value="UniProtKB-KW"/>
</dbReference>
<dbReference type="KEGG" id="aaco:K1I37_18825"/>
<dbReference type="GO" id="GO:0043590">
    <property type="term" value="C:bacterial nucleoid"/>
    <property type="evidence" value="ECO:0007669"/>
    <property type="project" value="TreeGrafter"/>
</dbReference>
<dbReference type="CDD" id="cd18794">
    <property type="entry name" value="SF2_C_RecQ"/>
    <property type="match status" value="1"/>
</dbReference>
<evidence type="ECO:0000256" key="12">
    <source>
        <dbReference type="ARBA" id="ARBA00023172"/>
    </source>
</evidence>
<dbReference type="InterPro" id="IPR018982">
    <property type="entry name" value="RQC_domain"/>
</dbReference>
<dbReference type="GO" id="GO:0030894">
    <property type="term" value="C:replisome"/>
    <property type="evidence" value="ECO:0007669"/>
    <property type="project" value="TreeGrafter"/>
</dbReference>
<dbReference type="EC" id="5.6.2.4" evidence="16"/>
<keyword evidence="18" id="KW-1185">Reference proteome</keyword>
<dbReference type="InterPro" id="IPR032284">
    <property type="entry name" value="RecQ_Zn-bd"/>
</dbReference>
<dbReference type="PROSITE" id="PS50967">
    <property type="entry name" value="HRDC"/>
    <property type="match status" value="1"/>
</dbReference>
<evidence type="ECO:0000256" key="4">
    <source>
        <dbReference type="ARBA" id="ARBA00022723"/>
    </source>
</evidence>
<dbReference type="eggNOG" id="COG0514">
    <property type="taxonomic scope" value="Bacteria"/>
</dbReference>
<evidence type="ECO:0000256" key="15">
    <source>
        <dbReference type="ARBA" id="ARBA00034617"/>
    </source>
</evidence>
<dbReference type="NCBIfam" id="TIGR00614">
    <property type="entry name" value="recQ_fam"/>
    <property type="match status" value="1"/>
</dbReference>
<dbReference type="GO" id="GO:0005737">
    <property type="term" value="C:cytoplasm"/>
    <property type="evidence" value="ECO:0007669"/>
    <property type="project" value="TreeGrafter"/>
</dbReference>
<organism evidence="17 18">
    <name type="scientific">Alicyclobacillus acidoterrestris (strain ATCC 49025 / DSM 3922 / CIP 106132 / NCIMB 13137 / GD3B)</name>
    <dbReference type="NCBI Taxonomy" id="1356854"/>
    <lineage>
        <taxon>Bacteria</taxon>
        <taxon>Bacillati</taxon>
        <taxon>Bacillota</taxon>
        <taxon>Bacilli</taxon>
        <taxon>Bacillales</taxon>
        <taxon>Alicyclobacillaceae</taxon>
        <taxon>Alicyclobacillus</taxon>
    </lineage>
</organism>
<evidence type="ECO:0000256" key="6">
    <source>
        <dbReference type="ARBA" id="ARBA00022763"/>
    </source>
</evidence>
<keyword evidence="9" id="KW-0862">Zinc</keyword>
<dbReference type="SMART" id="SM00490">
    <property type="entry name" value="HELICc"/>
    <property type="match status" value="1"/>
</dbReference>
<dbReference type="SMART" id="SM00956">
    <property type="entry name" value="RQC"/>
    <property type="match status" value="1"/>
</dbReference>
<dbReference type="Pfam" id="PF16124">
    <property type="entry name" value="RecQ_Zn_bind"/>
    <property type="match status" value="1"/>
</dbReference>
<gene>
    <name evidence="17" type="primary">recQ</name>
    <name evidence="17" type="ORF">K1I37_18825</name>
</gene>
<dbReference type="InterPro" id="IPR002121">
    <property type="entry name" value="HRDC_dom"/>
</dbReference>
<dbReference type="InterPro" id="IPR036390">
    <property type="entry name" value="WH_DNA-bd_sf"/>
</dbReference>
<dbReference type="Gene3D" id="3.40.50.300">
    <property type="entry name" value="P-loop containing nucleotide triphosphate hydrolases"/>
    <property type="match status" value="2"/>
</dbReference>
<dbReference type="SUPFAM" id="SSF47819">
    <property type="entry name" value="HRDC-like"/>
    <property type="match status" value="1"/>
</dbReference>
<keyword evidence="10" id="KW-0067">ATP-binding</keyword>
<dbReference type="SMART" id="SM00487">
    <property type="entry name" value="DEXDc"/>
    <property type="match status" value="1"/>
</dbReference>
<keyword evidence="7 17" id="KW-0378">Hydrolase</keyword>
<dbReference type="GO" id="GO:0005524">
    <property type="term" value="F:ATP binding"/>
    <property type="evidence" value="ECO:0007669"/>
    <property type="project" value="UniProtKB-KW"/>
</dbReference>
<dbReference type="GO" id="GO:0043138">
    <property type="term" value="F:3'-5' DNA helicase activity"/>
    <property type="evidence" value="ECO:0007669"/>
    <property type="project" value="UniProtKB-EC"/>
</dbReference>
<dbReference type="EMBL" id="CP080467">
    <property type="protein sequence ID" value="UNO48686.1"/>
    <property type="molecule type" value="Genomic_DNA"/>
</dbReference>
<dbReference type="Pfam" id="PF00570">
    <property type="entry name" value="HRDC"/>
    <property type="match status" value="1"/>
</dbReference>
<keyword evidence="14" id="KW-0413">Isomerase</keyword>
<dbReference type="FunFam" id="1.10.150.80:FF:000002">
    <property type="entry name" value="ATP-dependent DNA helicase RecQ"/>
    <property type="match status" value="1"/>
</dbReference>
<dbReference type="OrthoDB" id="9763310at2"/>
<dbReference type="InterPro" id="IPR006293">
    <property type="entry name" value="DNA_helicase_ATP-dep_RecQ_bac"/>
</dbReference>
<accession>T0C6M1</accession>
<evidence type="ECO:0000256" key="14">
    <source>
        <dbReference type="ARBA" id="ARBA00023235"/>
    </source>
</evidence>
<evidence type="ECO:0000256" key="2">
    <source>
        <dbReference type="ARBA" id="ARBA00001947"/>
    </source>
</evidence>
<evidence type="ECO:0000313" key="17">
    <source>
        <dbReference type="EMBL" id="UNO48686.1"/>
    </source>
</evidence>
<dbReference type="InterPro" id="IPR011545">
    <property type="entry name" value="DEAD/DEAH_box_helicase_dom"/>
</dbReference>
<evidence type="ECO:0000256" key="3">
    <source>
        <dbReference type="ARBA" id="ARBA00005446"/>
    </source>
</evidence>
<evidence type="ECO:0000313" key="18">
    <source>
        <dbReference type="Proteomes" id="UP000829401"/>
    </source>
</evidence>
<dbReference type="Pfam" id="PF00271">
    <property type="entry name" value="Helicase_C"/>
    <property type="match status" value="1"/>
</dbReference>
<dbReference type="InterPro" id="IPR044876">
    <property type="entry name" value="HRDC_dom_sf"/>
</dbReference>